<evidence type="ECO:0000313" key="5">
    <source>
        <dbReference type="Proteomes" id="UP000318126"/>
    </source>
</evidence>
<dbReference type="RefSeq" id="WP_143563902.1">
    <property type="nucleotide sequence ID" value="NZ_BMPL01000005.1"/>
</dbReference>
<keyword evidence="5" id="KW-1185">Reference proteome</keyword>
<dbReference type="SUPFAM" id="SSF54292">
    <property type="entry name" value="2Fe-2S ferredoxin-like"/>
    <property type="match status" value="1"/>
</dbReference>
<dbReference type="EMBL" id="VKGK01000006">
    <property type="protein sequence ID" value="TRY15115.1"/>
    <property type="molecule type" value="Genomic_DNA"/>
</dbReference>
<dbReference type="Gene3D" id="3.10.20.30">
    <property type="match status" value="1"/>
</dbReference>
<gene>
    <name evidence="4" type="ORF">FN961_07360</name>
</gene>
<proteinExistence type="predicted"/>
<dbReference type="CDD" id="cd00207">
    <property type="entry name" value="fer2"/>
    <property type="match status" value="1"/>
</dbReference>
<dbReference type="GO" id="GO:0051537">
    <property type="term" value="F:2 iron, 2 sulfur cluster binding"/>
    <property type="evidence" value="ECO:0007669"/>
    <property type="project" value="InterPro"/>
</dbReference>
<feature type="compositionally biased region" description="Polar residues" evidence="2">
    <location>
        <begin position="109"/>
        <end position="126"/>
    </location>
</feature>
<dbReference type="AlphaFoldDB" id="A0A553JRL9"/>
<evidence type="ECO:0000256" key="2">
    <source>
        <dbReference type="SAM" id="MobiDB-lite"/>
    </source>
</evidence>
<dbReference type="InterPro" id="IPR001041">
    <property type="entry name" value="2Fe-2S_ferredoxin-type"/>
</dbReference>
<sequence length="134" mass="14708">MKASSKTLTFNPLFLKAPIVSLQGQPVLLFTQQHTNLLMALEQKKVKMFSECRNGYCGACKTKVISGSVTYHTEPLVHLEKDECLPCCCTPSSDLNLDLSAQGIKLVQRSQSTHAASENQNQNPDSPISDPETI</sequence>
<accession>A0A553JRL9</accession>
<dbReference type="Pfam" id="PF00111">
    <property type="entry name" value="Fer2"/>
    <property type="match status" value="1"/>
</dbReference>
<protein>
    <submittedName>
        <fullName evidence="4">2Fe-2S iron-sulfur cluster binding domain-containing protein</fullName>
    </submittedName>
</protein>
<evidence type="ECO:0000313" key="4">
    <source>
        <dbReference type="EMBL" id="TRY15115.1"/>
    </source>
</evidence>
<evidence type="ECO:0000256" key="1">
    <source>
        <dbReference type="ARBA" id="ARBA00023075"/>
    </source>
</evidence>
<feature type="domain" description="2Fe-2S ferredoxin-type" evidence="3">
    <location>
        <begin position="32"/>
        <end position="91"/>
    </location>
</feature>
<dbReference type="InterPro" id="IPR012675">
    <property type="entry name" value="Beta-grasp_dom_sf"/>
</dbReference>
<dbReference type="NCBIfam" id="NF007985">
    <property type="entry name" value="PRK10713.1"/>
    <property type="match status" value="1"/>
</dbReference>
<dbReference type="PROSITE" id="PS00197">
    <property type="entry name" value="2FE2S_FER_1"/>
    <property type="match status" value="1"/>
</dbReference>
<dbReference type="InterPro" id="IPR036010">
    <property type="entry name" value="2Fe-2S_ferredoxin-like_sf"/>
</dbReference>
<dbReference type="Proteomes" id="UP000318126">
    <property type="component" value="Unassembled WGS sequence"/>
</dbReference>
<dbReference type="OrthoDB" id="9796486at2"/>
<evidence type="ECO:0000259" key="3">
    <source>
        <dbReference type="Pfam" id="PF00111"/>
    </source>
</evidence>
<name>A0A553JRL9_SHEHA</name>
<dbReference type="InterPro" id="IPR006058">
    <property type="entry name" value="2Fe2S_fd_BS"/>
</dbReference>
<organism evidence="4 5">
    <name type="scientific">Shewanella hanedai</name>
    <name type="common">Alteromonas hanedai</name>
    <dbReference type="NCBI Taxonomy" id="25"/>
    <lineage>
        <taxon>Bacteria</taxon>
        <taxon>Pseudomonadati</taxon>
        <taxon>Pseudomonadota</taxon>
        <taxon>Gammaproteobacteria</taxon>
        <taxon>Alteromonadales</taxon>
        <taxon>Shewanellaceae</taxon>
        <taxon>Shewanella</taxon>
    </lineage>
</organism>
<keyword evidence="1" id="KW-0830">Ubiquinone</keyword>
<comment type="caution">
    <text evidence="4">The sequence shown here is derived from an EMBL/GenBank/DDBJ whole genome shotgun (WGS) entry which is preliminary data.</text>
</comment>
<reference evidence="5" key="1">
    <citation type="submission" date="2019-07" db="EMBL/GenBank/DDBJ databases">
        <title>Shewanella sp. YLB-08 draft genomic sequence.</title>
        <authorList>
            <person name="Yu L."/>
        </authorList>
    </citation>
    <scope>NUCLEOTIDE SEQUENCE [LARGE SCALE GENOMIC DNA]</scope>
    <source>
        <strain evidence="5">JCM 20706</strain>
    </source>
</reference>
<feature type="region of interest" description="Disordered" evidence="2">
    <location>
        <begin position="109"/>
        <end position="134"/>
    </location>
</feature>